<evidence type="ECO:0000256" key="5">
    <source>
        <dbReference type="ARBA" id="ARBA00012744"/>
    </source>
</evidence>
<protein>
    <recommendedName>
        <fullName evidence="15">Cytosolic beta-glucosidase</fullName>
        <ecNumber evidence="5">3.2.1.21</ecNumber>
        <ecNumber evidence="4">3.2.1.45</ecNumber>
        <ecNumber evidence="3">3.2.1.46</ecNumber>
    </recommendedName>
    <alternativeName>
        <fullName evidence="16">Cytosolic galactosylceramidase</fullName>
    </alternativeName>
    <alternativeName>
        <fullName evidence="18">Cytosolic glucosylceramidase</fullName>
    </alternativeName>
    <alternativeName>
        <fullName evidence="17">Cytosolic glycosylceramidase</fullName>
    </alternativeName>
</protein>
<sequence length="503" mass="57628">MERLTFPESFAWGASTAAYQIEVFKISAIYGGLCVRCVCTKTYNKALPVFLWPGGWDADGKGLNVWDTFTHQGGDRVYKNQTGDVACGSYTLWEEDLKCIKQLGLTHYRFSLSWSRLLPDGTTGFINQKGVDYYNKLIDSLLAMNVTPLVTLYHFDMPQAIEDQGGWNSEKTVEFFEQYAKFCYSTFGDRVKMWITINEPHIVAQLSYEQGLFAPGKSEPGYGAYRSAHNMIKGHAKAWHAYNTHFKEKQKGYVSIALDSDWAEPLDPSSSDDKEACKRYLHFRLHWFANPIFIDGDYPSGMKIKISEKSIEEGLTTSRLPEFTDEEKTMIKGTADFFCLNYYTTRNVKRLSNQSGPSFKSDLEAEGVKDPEWPISGIEWLAVVPWGLRRLLAYIKEQFGDPDIYITENGFAQSDPPLLQDTHRWGYFQETLAEVWKAIRQDGVKVKGYFAWSLLDNFEWTSGYGARFGLFHVDFNQPNLPRTPYFSAFEYAKVVKGNELIYK</sequence>
<dbReference type="PRINTS" id="PR00131">
    <property type="entry name" value="GLHYDRLASE1"/>
</dbReference>
<evidence type="ECO:0000256" key="8">
    <source>
        <dbReference type="ARBA" id="ARBA00033698"/>
    </source>
</evidence>
<dbReference type="GO" id="GO:0016020">
    <property type="term" value="C:membrane"/>
    <property type="evidence" value="ECO:0007669"/>
    <property type="project" value="GOC"/>
</dbReference>
<comment type="caution">
    <text evidence="20">The sequence shown here is derived from an EMBL/GenBank/DDBJ whole genome shotgun (WGS) entry which is preliminary data.</text>
</comment>
<comment type="catalytic activity">
    <reaction evidence="11">
        <text>a beta-D-xylosyl-(1&lt;-&gt;1')-N-acylsphing-4-enine + cholesterol = cholesteryl 3-beta-D-xyloside + an N-acylsphing-4-enine</text>
        <dbReference type="Rhea" id="RHEA:70239"/>
        <dbReference type="ChEBI" id="CHEBI:16113"/>
        <dbReference type="ChEBI" id="CHEBI:52639"/>
        <dbReference type="ChEBI" id="CHEBI:189067"/>
        <dbReference type="ChEBI" id="CHEBI:189068"/>
    </reaction>
    <physiologicalReaction direction="left-to-right" evidence="11">
        <dbReference type="Rhea" id="RHEA:70240"/>
    </physiologicalReaction>
    <physiologicalReaction direction="right-to-left" evidence="11">
        <dbReference type="Rhea" id="RHEA:70241"/>
    </physiologicalReaction>
</comment>
<evidence type="ECO:0000256" key="9">
    <source>
        <dbReference type="ARBA" id="ARBA00048813"/>
    </source>
</evidence>
<keyword evidence="6" id="KW-0378">Hydrolase</keyword>
<dbReference type="GO" id="GO:0004348">
    <property type="term" value="F:glucosylceramidase activity"/>
    <property type="evidence" value="ECO:0007669"/>
    <property type="project" value="UniProtKB-EC"/>
</dbReference>
<evidence type="ECO:0000256" key="6">
    <source>
        <dbReference type="ARBA" id="ARBA00022801"/>
    </source>
</evidence>
<name>A0AAV7D3S6_ENGPU</name>
<evidence type="ECO:0000256" key="10">
    <source>
        <dbReference type="ARBA" id="ARBA00050809"/>
    </source>
</evidence>
<keyword evidence="7" id="KW-0326">Glycosidase</keyword>
<dbReference type="Gene3D" id="3.20.20.80">
    <property type="entry name" value="Glycosidases"/>
    <property type="match status" value="1"/>
</dbReference>
<dbReference type="GO" id="GO:0008422">
    <property type="term" value="F:beta-glucosidase activity"/>
    <property type="evidence" value="ECO:0007669"/>
    <property type="project" value="UniProtKB-EC"/>
</dbReference>
<keyword evidence="21" id="KW-1185">Reference proteome</keyword>
<evidence type="ECO:0000256" key="19">
    <source>
        <dbReference type="PROSITE-ProRule" id="PRU10055"/>
    </source>
</evidence>
<dbReference type="GO" id="GO:0005829">
    <property type="term" value="C:cytosol"/>
    <property type="evidence" value="ECO:0007669"/>
    <property type="project" value="TreeGrafter"/>
</dbReference>
<dbReference type="Proteomes" id="UP000824782">
    <property type="component" value="Unassembled WGS sequence"/>
</dbReference>
<evidence type="ECO:0000256" key="12">
    <source>
        <dbReference type="ARBA" id="ARBA00051666"/>
    </source>
</evidence>
<evidence type="ECO:0000256" key="4">
    <source>
        <dbReference type="ARBA" id="ARBA00012658"/>
    </source>
</evidence>
<comment type="catalytic activity">
    <reaction evidence="13">
        <text>beta-D-glucosyl-(1&lt;-&gt;1)-sphing-4-enine + H2O = sphing-4-enine + D-glucose</text>
        <dbReference type="Rhea" id="RHEA:59288"/>
        <dbReference type="ChEBI" id="CHEBI:4167"/>
        <dbReference type="ChEBI" id="CHEBI:15377"/>
        <dbReference type="ChEBI" id="CHEBI:57756"/>
        <dbReference type="ChEBI" id="CHEBI:83992"/>
    </reaction>
    <physiologicalReaction direction="left-to-right" evidence="13">
        <dbReference type="Rhea" id="RHEA:59289"/>
    </physiologicalReaction>
</comment>
<evidence type="ECO:0000256" key="3">
    <source>
        <dbReference type="ARBA" id="ARBA00012657"/>
    </source>
</evidence>
<evidence type="ECO:0000313" key="21">
    <source>
        <dbReference type="Proteomes" id="UP000824782"/>
    </source>
</evidence>
<dbReference type="InterPro" id="IPR017853">
    <property type="entry name" value="GH"/>
</dbReference>
<evidence type="ECO:0000256" key="14">
    <source>
        <dbReference type="ARBA" id="ARBA00060858"/>
    </source>
</evidence>
<dbReference type="EMBL" id="WNYA01000001">
    <property type="protein sequence ID" value="KAG8591570.1"/>
    <property type="molecule type" value="Genomic_DNA"/>
</dbReference>
<dbReference type="FunFam" id="3.20.20.80:FF:000011">
    <property type="entry name" value="Cytosolic beta-glucosidase"/>
    <property type="match status" value="1"/>
</dbReference>
<dbReference type="GO" id="GO:0046477">
    <property type="term" value="P:glycosylceramide catabolic process"/>
    <property type="evidence" value="ECO:0007669"/>
    <property type="project" value="TreeGrafter"/>
</dbReference>
<dbReference type="GO" id="GO:0004336">
    <property type="term" value="F:galactosylceramidase activity"/>
    <property type="evidence" value="ECO:0007669"/>
    <property type="project" value="UniProtKB-EC"/>
</dbReference>
<dbReference type="EC" id="3.2.1.46" evidence="3"/>
<comment type="catalytic activity">
    <reaction evidence="2">
        <text>a beta-D-glucosyl-(1&lt;-&gt;1')-N-acylsphing-4-enine + H2O = an N-acylsphing-4-enine + D-glucose</text>
        <dbReference type="Rhea" id="RHEA:13269"/>
        <dbReference type="ChEBI" id="CHEBI:4167"/>
        <dbReference type="ChEBI" id="CHEBI:15377"/>
        <dbReference type="ChEBI" id="CHEBI:22801"/>
        <dbReference type="ChEBI" id="CHEBI:52639"/>
        <dbReference type="EC" id="3.2.1.45"/>
    </reaction>
    <physiologicalReaction direction="left-to-right" evidence="2">
        <dbReference type="Rhea" id="RHEA:13270"/>
    </physiologicalReaction>
</comment>
<evidence type="ECO:0000256" key="2">
    <source>
        <dbReference type="ARBA" id="ARBA00001013"/>
    </source>
</evidence>
<evidence type="ECO:0000313" key="20">
    <source>
        <dbReference type="EMBL" id="KAG8591570.1"/>
    </source>
</evidence>
<comment type="catalytic activity">
    <reaction evidence="12">
        <text>beta-D-glucosyl-(1&lt;-&gt;1)-N-octadecanoylsphing-4-enine + H2O = N-octadecanoylsphing-4-enine + D-glucose</text>
        <dbReference type="Rhea" id="RHEA:59284"/>
        <dbReference type="ChEBI" id="CHEBI:4167"/>
        <dbReference type="ChEBI" id="CHEBI:15377"/>
        <dbReference type="ChEBI" id="CHEBI:72961"/>
        <dbReference type="ChEBI" id="CHEBI:84719"/>
    </reaction>
    <physiologicalReaction direction="left-to-right" evidence="12">
        <dbReference type="Rhea" id="RHEA:59285"/>
    </physiologicalReaction>
</comment>
<evidence type="ECO:0000256" key="13">
    <source>
        <dbReference type="ARBA" id="ARBA00052085"/>
    </source>
</evidence>
<dbReference type="InterPro" id="IPR001360">
    <property type="entry name" value="Glyco_hydro_1"/>
</dbReference>
<evidence type="ECO:0000256" key="11">
    <source>
        <dbReference type="ARBA" id="ARBA00051414"/>
    </source>
</evidence>
<comment type="similarity">
    <text evidence="14">Belongs to the glycosyl hydrolase 1 family. Klotho subfamily.</text>
</comment>
<accession>A0AAV7D3S6</accession>
<evidence type="ECO:0000256" key="15">
    <source>
        <dbReference type="ARBA" id="ARBA00068094"/>
    </source>
</evidence>
<dbReference type="InterPro" id="IPR018120">
    <property type="entry name" value="Glyco_hydro_1_AS"/>
</dbReference>
<feature type="active site" description="Nucleophile" evidence="19">
    <location>
        <position position="408"/>
    </location>
</feature>
<dbReference type="GO" id="GO:0004565">
    <property type="term" value="F:beta-galactosidase activity"/>
    <property type="evidence" value="ECO:0007669"/>
    <property type="project" value="TreeGrafter"/>
</dbReference>
<comment type="catalytic activity">
    <reaction evidence="9">
        <text>beta-D-galactosyl-(1&lt;-&gt;1)-sphing-4-enine + H2O = sphing-4-enine + D-galactose</text>
        <dbReference type="Rhea" id="RHEA:43908"/>
        <dbReference type="ChEBI" id="CHEBI:4139"/>
        <dbReference type="ChEBI" id="CHEBI:15377"/>
        <dbReference type="ChEBI" id="CHEBI:57756"/>
        <dbReference type="ChEBI" id="CHEBI:57934"/>
    </reaction>
    <physiologicalReaction direction="left-to-right" evidence="9">
        <dbReference type="Rhea" id="RHEA:43909"/>
    </physiologicalReaction>
</comment>
<evidence type="ECO:0000256" key="7">
    <source>
        <dbReference type="ARBA" id="ARBA00023295"/>
    </source>
</evidence>
<reference evidence="20" key="1">
    <citation type="thesis" date="2020" institute="ProQuest LLC" country="789 East Eisenhower Parkway, Ann Arbor, MI, USA">
        <title>Comparative Genomics and Chromosome Evolution.</title>
        <authorList>
            <person name="Mudd A.B."/>
        </authorList>
    </citation>
    <scope>NUCLEOTIDE SEQUENCE</scope>
    <source>
        <strain evidence="20">237g6f4</strain>
        <tissue evidence="20">Blood</tissue>
    </source>
</reference>
<dbReference type="EC" id="3.2.1.45" evidence="4"/>
<evidence type="ECO:0000256" key="16">
    <source>
        <dbReference type="ARBA" id="ARBA00079026"/>
    </source>
</evidence>
<comment type="catalytic activity">
    <reaction evidence="1">
        <text>Hydrolysis of terminal, non-reducing beta-D-glucosyl residues with release of beta-D-glucose.</text>
        <dbReference type="EC" id="3.2.1.21"/>
    </reaction>
</comment>
<dbReference type="AlphaFoldDB" id="A0AAV7D3S6"/>
<dbReference type="SUPFAM" id="SSF51445">
    <property type="entry name" value="(Trans)glycosidases"/>
    <property type="match status" value="1"/>
</dbReference>
<evidence type="ECO:0000256" key="17">
    <source>
        <dbReference type="ARBA" id="ARBA00081896"/>
    </source>
</evidence>
<dbReference type="Pfam" id="PF00232">
    <property type="entry name" value="Glyco_hydro_1"/>
    <property type="match status" value="1"/>
</dbReference>
<proteinExistence type="inferred from homology"/>
<dbReference type="PANTHER" id="PTHR10353:SF291">
    <property type="entry name" value="CYTOSOLIC BETA-GLUCOSIDASE"/>
    <property type="match status" value="1"/>
</dbReference>
<evidence type="ECO:0000256" key="1">
    <source>
        <dbReference type="ARBA" id="ARBA00000448"/>
    </source>
</evidence>
<gene>
    <name evidence="20" type="ORF">GDO81_000220</name>
</gene>
<dbReference type="PANTHER" id="PTHR10353">
    <property type="entry name" value="GLYCOSYL HYDROLASE"/>
    <property type="match status" value="1"/>
</dbReference>
<dbReference type="GO" id="GO:0016052">
    <property type="term" value="P:carbohydrate catabolic process"/>
    <property type="evidence" value="ECO:0007669"/>
    <property type="project" value="UniProtKB-ARBA"/>
</dbReference>
<dbReference type="EC" id="3.2.1.21" evidence="5"/>
<evidence type="ECO:0000256" key="18">
    <source>
        <dbReference type="ARBA" id="ARBA00083229"/>
    </source>
</evidence>
<organism evidence="20 21">
    <name type="scientific">Engystomops pustulosus</name>
    <name type="common">Tungara frog</name>
    <name type="synonym">Physalaemus pustulosus</name>
    <dbReference type="NCBI Taxonomy" id="76066"/>
    <lineage>
        <taxon>Eukaryota</taxon>
        <taxon>Metazoa</taxon>
        <taxon>Chordata</taxon>
        <taxon>Craniata</taxon>
        <taxon>Vertebrata</taxon>
        <taxon>Euteleostomi</taxon>
        <taxon>Amphibia</taxon>
        <taxon>Batrachia</taxon>
        <taxon>Anura</taxon>
        <taxon>Neobatrachia</taxon>
        <taxon>Hyloidea</taxon>
        <taxon>Leptodactylidae</taxon>
        <taxon>Leiuperinae</taxon>
        <taxon>Engystomops</taxon>
    </lineage>
</organism>
<dbReference type="PROSITE" id="PS00572">
    <property type="entry name" value="GLYCOSYL_HYDROL_F1_1"/>
    <property type="match status" value="1"/>
</dbReference>
<comment type="catalytic activity">
    <reaction evidence="10">
        <text>beta-D-galactosyl-(1&lt;-&gt;1')-N-octadecanoylsphing-4-enine + H2O = N-octadecanoylsphing-4-enine + D-galactose</text>
        <dbReference type="Rhea" id="RHEA:59292"/>
        <dbReference type="ChEBI" id="CHEBI:4139"/>
        <dbReference type="ChEBI" id="CHEBI:15377"/>
        <dbReference type="ChEBI" id="CHEBI:72961"/>
        <dbReference type="ChEBI" id="CHEBI:84720"/>
    </reaction>
    <physiologicalReaction direction="left-to-right" evidence="10">
        <dbReference type="Rhea" id="RHEA:59293"/>
    </physiologicalReaction>
</comment>
<comment type="catalytic activity">
    <reaction evidence="8">
        <text>a beta-D-galactosyl-(1&lt;-&gt;1')-N-acylsphing-4-enine + H2O = an N-acylsphing-4-enine + D-galactose</text>
        <dbReference type="Rhea" id="RHEA:14297"/>
        <dbReference type="ChEBI" id="CHEBI:4139"/>
        <dbReference type="ChEBI" id="CHEBI:15377"/>
        <dbReference type="ChEBI" id="CHEBI:18390"/>
        <dbReference type="ChEBI" id="CHEBI:52639"/>
        <dbReference type="EC" id="3.2.1.46"/>
    </reaction>
    <physiologicalReaction direction="left-to-right" evidence="8">
        <dbReference type="Rhea" id="RHEA:14298"/>
    </physiologicalReaction>
</comment>